<feature type="transmembrane region" description="Helical" evidence="2">
    <location>
        <begin position="217"/>
        <end position="233"/>
    </location>
</feature>
<reference evidence="3 4" key="1">
    <citation type="submission" date="2019-06" db="EMBL/GenBank/DDBJ databases">
        <title>Sequencing the genomes of 1000 actinobacteria strains.</title>
        <authorList>
            <person name="Klenk H.-P."/>
        </authorList>
    </citation>
    <scope>NUCLEOTIDE SEQUENCE [LARGE SCALE GENOMIC DNA]</scope>
    <source>
        <strain evidence="3 4">DSM 45511</strain>
    </source>
</reference>
<feature type="transmembrane region" description="Helical" evidence="2">
    <location>
        <begin position="501"/>
        <end position="524"/>
    </location>
</feature>
<gene>
    <name evidence="3" type="ORF">FB388_7396</name>
</gene>
<feature type="transmembrane region" description="Helical" evidence="2">
    <location>
        <begin position="287"/>
        <end position="308"/>
    </location>
</feature>
<keyword evidence="2" id="KW-0472">Membrane</keyword>
<feature type="transmembrane region" description="Helical" evidence="2">
    <location>
        <begin position="131"/>
        <end position="153"/>
    </location>
</feature>
<comment type="caution">
    <text evidence="3">The sequence shown here is derived from an EMBL/GenBank/DDBJ whole genome shotgun (WGS) entry which is preliminary data.</text>
</comment>
<evidence type="ECO:0000313" key="4">
    <source>
        <dbReference type="Proteomes" id="UP000319818"/>
    </source>
</evidence>
<keyword evidence="4" id="KW-1185">Reference proteome</keyword>
<dbReference type="PANTHER" id="PTHR38434:SF1">
    <property type="entry name" value="BLL2549 PROTEIN"/>
    <property type="match status" value="1"/>
</dbReference>
<feature type="transmembrane region" description="Helical" evidence="2">
    <location>
        <begin position="558"/>
        <end position="582"/>
    </location>
</feature>
<sequence length="617" mass="61346">MWSANDSGMGTDPYVALASELNLLGRRLDWLGAELLRLRAAGAAGAGVPGTEGIPGTPAGAVPVAQGWPVAHERPRPPGTDGPEQAPAGPGGGPRAPRSQMSGARVLAWTGGGVTLLGVVLLLALAASRGWFGPVGRVTSGAVLGVALIGLALRLHRRPDARVGALALAGTGFATLYLTVAAATELYEFLAPGPALLVALGVAAGGLGLADRWRAQLLGCGVVVGAAALAPFLVWSWLLVALVLALQLAALPVVLRRRWPVLALVAAAGPALYGAAVGGLAEASERVPTVAVAIGALVAGLATALPAARVLSARAVGALVAAAPAPVLMTSLAWGGWEGAALAAVAVVALGAFAAVPGTARIGGWKPAEPAEPAGRVRTVRVVAVAAAAVALFQATLVAFDGSTATVLLLGQAIVASVLAAQLRARLPLAVGTAYGVVAVLIALGRDAPLERLVRFPSSAYAGSLVTGAAVSALVLVFAVAVLVAGARVGLVRADPASAPMWVPAGVVGLYGATSLVVTLALLVSDDRTGFTAGHALVTVSWTVLALVLLARGIHRPALRIAGMVLVASAVLKLVLFDLVALDGLARVAAFLGAGLVLLAAGTRYARLVANAEAEAK</sequence>
<feature type="transmembrane region" description="Helical" evidence="2">
    <location>
        <begin position="465"/>
        <end position="489"/>
    </location>
</feature>
<dbReference type="InterPro" id="IPR019286">
    <property type="entry name" value="DUF2339_TM"/>
</dbReference>
<dbReference type="Pfam" id="PF10101">
    <property type="entry name" value="DUF2339"/>
    <property type="match status" value="1"/>
</dbReference>
<evidence type="ECO:0000256" key="1">
    <source>
        <dbReference type="SAM" id="MobiDB-lite"/>
    </source>
</evidence>
<protein>
    <submittedName>
        <fullName evidence="3">Putative membrane protein DUF2339</fullName>
    </submittedName>
</protein>
<evidence type="ECO:0000256" key="2">
    <source>
        <dbReference type="SAM" id="Phobius"/>
    </source>
</evidence>
<feature type="transmembrane region" description="Helical" evidence="2">
    <location>
        <begin position="379"/>
        <end position="397"/>
    </location>
</feature>
<feature type="transmembrane region" description="Helical" evidence="2">
    <location>
        <begin position="340"/>
        <end position="358"/>
    </location>
</feature>
<feature type="transmembrane region" description="Helical" evidence="2">
    <location>
        <begin position="189"/>
        <end position="210"/>
    </location>
</feature>
<feature type="transmembrane region" description="Helical" evidence="2">
    <location>
        <begin position="530"/>
        <end position="551"/>
    </location>
</feature>
<feature type="transmembrane region" description="Helical" evidence="2">
    <location>
        <begin position="165"/>
        <end position="183"/>
    </location>
</feature>
<accession>A0A543FQ24</accession>
<feature type="region of interest" description="Disordered" evidence="1">
    <location>
        <begin position="69"/>
        <end position="101"/>
    </location>
</feature>
<feature type="transmembrane region" description="Helical" evidence="2">
    <location>
        <begin position="403"/>
        <end position="420"/>
    </location>
</feature>
<feature type="transmembrane region" description="Helical" evidence="2">
    <location>
        <begin position="588"/>
        <end position="606"/>
    </location>
</feature>
<dbReference type="AlphaFoldDB" id="A0A543FQ24"/>
<dbReference type="EMBL" id="VFPH01000003">
    <property type="protein sequence ID" value="TQM35950.1"/>
    <property type="molecule type" value="Genomic_DNA"/>
</dbReference>
<keyword evidence="2" id="KW-1133">Transmembrane helix</keyword>
<evidence type="ECO:0000313" key="3">
    <source>
        <dbReference type="EMBL" id="TQM35950.1"/>
    </source>
</evidence>
<name>A0A543FQ24_9PSEU</name>
<feature type="transmembrane region" description="Helical" evidence="2">
    <location>
        <begin position="106"/>
        <end position="125"/>
    </location>
</feature>
<proteinExistence type="predicted"/>
<feature type="transmembrane region" description="Helical" evidence="2">
    <location>
        <begin position="262"/>
        <end position="281"/>
    </location>
</feature>
<dbReference type="Proteomes" id="UP000319818">
    <property type="component" value="Unassembled WGS sequence"/>
</dbReference>
<feature type="transmembrane region" description="Helical" evidence="2">
    <location>
        <begin position="427"/>
        <end position="445"/>
    </location>
</feature>
<dbReference type="PANTHER" id="PTHR38434">
    <property type="entry name" value="BLL2549 PROTEIN"/>
    <property type="match status" value="1"/>
</dbReference>
<organism evidence="3 4">
    <name type="scientific">Pseudonocardia cypriaca</name>
    <dbReference type="NCBI Taxonomy" id="882449"/>
    <lineage>
        <taxon>Bacteria</taxon>
        <taxon>Bacillati</taxon>
        <taxon>Actinomycetota</taxon>
        <taxon>Actinomycetes</taxon>
        <taxon>Pseudonocardiales</taxon>
        <taxon>Pseudonocardiaceae</taxon>
        <taxon>Pseudonocardia</taxon>
    </lineage>
</organism>
<keyword evidence="2" id="KW-0812">Transmembrane</keyword>